<dbReference type="RefSeq" id="XP_025595301.1">
    <property type="nucleotide sequence ID" value="XM_025743457.1"/>
</dbReference>
<proteinExistence type="predicted"/>
<dbReference type="Gene3D" id="3.30.70.330">
    <property type="match status" value="1"/>
</dbReference>
<keyword evidence="3" id="KW-1185">Reference proteome</keyword>
<dbReference type="Proteomes" id="UP000245946">
    <property type="component" value="Unassembled WGS sequence"/>
</dbReference>
<feature type="compositionally biased region" description="Low complexity" evidence="1">
    <location>
        <begin position="135"/>
        <end position="147"/>
    </location>
</feature>
<reference evidence="2 3" key="1">
    <citation type="journal article" date="2018" name="Mol. Biol. Evol.">
        <title>Broad Genomic Sampling Reveals a Smut Pathogenic Ancestry of the Fungal Clade Ustilaginomycotina.</title>
        <authorList>
            <person name="Kijpornyongpan T."/>
            <person name="Mondo S.J."/>
            <person name="Barry K."/>
            <person name="Sandor L."/>
            <person name="Lee J."/>
            <person name="Lipzen A."/>
            <person name="Pangilinan J."/>
            <person name="LaButti K."/>
            <person name="Hainaut M."/>
            <person name="Henrissat B."/>
            <person name="Grigoriev I.V."/>
            <person name="Spatafora J.W."/>
            <person name="Aime M.C."/>
        </authorList>
    </citation>
    <scope>NUCLEOTIDE SEQUENCE [LARGE SCALE GENOMIC DNA]</scope>
    <source>
        <strain evidence="2 3">MCA 4186</strain>
    </source>
</reference>
<organism evidence="2 3">
    <name type="scientific">Tilletiopsis washingtonensis</name>
    <dbReference type="NCBI Taxonomy" id="58919"/>
    <lineage>
        <taxon>Eukaryota</taxon>
        <taxon>Fungi</taxon>
        <taxon>Dikarya</taxon>
        <taxon>Basidiomycota</taxon>
        <taxon>Ustilaginomycotina</taxon>
        <taxon>Exobasidiomycetes</taxon>
        <taxon>Entylomatales</taxon>
        <taxon>Entylomatales incertae sedis</taxon>
        <taxon>Tilletiopsis</taxon>
    </lineage>
</organism>
<gene>
    <name evidence="2" type="ORF">FA09DRAFT_332442</name>
</gene>
<feature type="region of interest" description="Disordered" evidence="1">
    <location>
        <begin position="118"/>
        <end position="160"/>
    </location>
</feature>
<dbReference type="OrthoDB" id="5418203at2759"/>
<accession>A0A316Z279</accession>
<evidence type="ECO:0000313" key="3">
    <source>
        <dbReference type="Proteomes" id="UP000245946"/>
    </source>
</evidence>
<dbReference type="AlphaFoldDB" id="A0A316Z279"/>
<dbReference type="PANTHER" id="PTHR21678:SF0">
    <property type="entry name" value="C3H1-TYPE DOMAIN-CONTAINING PROTEIN"/>
    <property type="match status" value="1"/>
</dbReference>
<sequence>MPALPLLSPLQTRILELSGFPAALKTRDIAAVFAPYDEGSAAGGVGPGAGFKIKWVDDTTALIVFDEATTAKRAYLNTIMSPPPSLMNSTGIAAKIRPYDGDDASAVISSVANRPRGRSIVSGSGAGAEPAYGTSPSASPAQANSSPRATRGMHGHSGSASGSAAFFALGHRRTGSGSNPSSLPAKPLAAALFDAANGGPSPSHHLANAVRAEESAHGPEALRSIQEAGGVLPPAVQSALAPSPLAANEATAAPLQPAAEIAGAQPIKTGGAGSGRIGDAGKVGA</sequence>
<feature type="compositionally biased region" description="Gly residues" evidence="1">
    <location>
        <begin position="270"/>
        <end position="285"/>
    </location>
</feature>
<evidence type="ECO:0000313" key="2">
    <source>
        <dbReference type="EMBL" id="PWN95022.1"/>
    </source>
</evidence>
<name>A0A316Z279_9BASI</name>
<dbReference type="GeneID" id="37271001"/>
<dbReference type="PANTHER" id="PTHR21678">
    <property type="entry name" value="GROWTH INHIBITION AND DIFFERENTIATION RELATED PROTEIN 88"/>
    <property type="match status" value="1"/>
</dbReference>
<dbReference type="InterPro" id="IPR012677">
    <property type="entry name" value="Nucleotide-bd_a/b_plait_sf"/>
</dbReference>
<dbReference type="EMBL" id="KZ819307">
    <property type="protein sequence ID" value="PWN95022.1"/>
    <property type="molecule type" value="Genomic_DNA"/>
</dbReference>
<dbReference type="InterPro" id="IPR039884">
    <property type="entry name" value="R3HC1/R3HCL"/>
</dbReference>
<evidence type="ECO:0000256" key="1">
    <source>
        <dbReference type="SAM" id="MobiDB-lite"/>
    </source>
</evidence>
<protein>
    <submittedName>
        <fullName evidence="2">Uncharacterized protein</fullName>
    </submittedName>
</protein>
<feature type="region of interest" description="Disordered" evidence="1">
    <location>
        <begin position="265"/>
        <end position="285"/>
    </location>
</feature>